<dbReference type="RefSeq" id="XP_012940714.1">
    <property type="nucleotide sequence ID" value="XM_013085260.1"/>
</dbReference>
<name>A0ABM1A4J6_APLCA</name>
<proteinExistence type="inferred from homology"/>
<accession>A0ABM1A4J6</accession>
<dbReference type="InterPro" id="IPR008166">
    <property type="entry name" value="Glyco_transf_92"/>
</dbReference>
<dbReference type="Pfam" id="PF01697">
    <property type="entry name" value="Glyco_transf_92"/>
    <property type="match status" value="1"/>
</dbReference>
<comment type="similarity">
    <text evidence="2 6">Belongs to the glycosyltransferase 92 family.</text>
</comment>
<dbReference type="EC" id="2.4.1.-" evidence="6"/>
<evidence type="ECO:0000313" key="7">
    <source>
        <dbReference type="Proteomes" id="UP000694888"/>
    </source>
</evidence>
<keyword evidence="4 6" id="KW-0808">Transferase</keyword>
<evidence type="ECO:0000313" key="8">
    <source>
        <dbReference type="RefSeq" id="XP_012940714.1"/>
    </source>
</evidence>
<dbReference type="Proteomes" id="UP000694888">
    <property type="component" value="Unplaced"/>
</dbReference>
<organism evidence="7 8">
    <name type="scientific">Aplysia californica</name>
    <name type="common">California sea hare</name>
    <dbReference type="NCBI Taxonomy" id="6500"/>
    <lineage>
        <taxon>Eukaryota</taxon>
        <taxon>Metazoa</taxon>
        <taxon>Spiralia</taxon>
        <taxon>Lophotrochozoa</taxon>
        <taxon>Mollusca</taxon>
        <taxon>Gastropoda</taxon>
        <taxon>Heterobranchia</taxon>
        <taxon>Euthyneura</taxon>
        <taxon>Tectipleura</taxon>
        <taxon>Aplysiida</taxon>
        <taxon>Aplysioidea</taxon>
        <taxon>Aplysiidae</taxon>
        <taxon>Aplysia</taxon>
    </lineage>
</organism>
<evidence type="ECO:0000256" key="4">
    <source>
        <dbReference type="ARBA" id="ARBA00022679"/>
    </source>
</evidence>
<evidence type="ECO:0000256" key="1">
    <source>
        <dbReference type="ARBA" id="ARBA00004370"/>
    </source>
</evidence>
<keyword evidence="7" id="KW-1185">Reference proteome</keyword>
<evidence type="ECO:0000256" key="6">
    <source>
        <dbReference type="RuleBase" id="RU366017"/>
    </source>
</evidence>
<protein>
    <recommendedName>
        <fullName evidence="6">Glycosyltransferase family 92 protein</fullName>
        <ecNumber evidence="6">2.4.1.-</ecNumber>
    </recommendedName>
</protein>
<sequence>MDEVMAANDCKHRMAGFDYVIVMDMDEIIIPKPTRKNLHPTLVTALQEASVRHPKASAFSMDAHVVPPDWGKARESPLFLARFINRTSFTNYDGAMRNLRWAFSSVGVHHVRNNQVTVDKGYTAAEMPEDLYTFYHYRRCKNTWKNCTKLAEKIHDESILRYETKLVDAILALPVDDILSKEKAYVSGLKKWKKTESKRST</sequence>
<evidence type="ECO:0000256" key="3">
    <source>
        <dbReference type="ARBA" id="ARBA00022676"/>
    </source>
</evidence>
<keyword evidence="5" id="KW-0472">Membrane</keyword>
<keyword evidence="3 6" id="KW-0328">Glycosyltransferase</keyword>
<gene>
    <name evidence="8" type="primary">LOC101862960</name>
</gene>
<reference evidence="8" key="1">
    <citation type="submission" date="2025-08" db="UniProtKB">
        <authorList>
            <consortium name="RefSeq"/>
        </authorList>
    </citation>
    <scope>IDENTIFICATION</scope>
</reference>
<evidence type="ECO:0000256" key="2">
    <source>
        <dbReference type="ARBA" id="ARBA00007647"/>
    </source>
</evidence>
<dbReference type="GeneID" id="101862960"/>
<comment type="subcellular location">
    <subcellularLocation>
        <location evidence="1">Membrane</location>
    </subcellularLocation>
</comment>
<evidence type="ECO:0000256" key="5">
    <source>
        <dbReference type="ARBA" id="ARBA00023136"/>
    </source>
</evidence>